<proteinExistence type="predicted"/>
<accession>A0A9N8P452</accession>
<dbReference type="Gene3D" id="3.40.630.30">
    <property type="match status" value="1"/>
</dbReference>
<dbReference type="SUPFAM" id="SSF55729">
    <property type="entry name" value="Acyl-CoA N-acyltransferases (Nat)"/>
    <property type="match status" value="1"/>
</dbReference>
<comment type="caution">
    <text evidence="1">The sequence shown here is derived from an EMBL/GenBank/DDBJ whole genome shotgun (WGS) entry which is preliminary data.</text>
</comment>
<gene>
    <name evidence="1" type="ORF">FLAPXU55_04588</name>
</gene>
<dbReference type="AlphaFoldDB" id="A0A9N8P452"/>
<protein>
    <submittedName>
        <fullName evidence="1">GNAT family N-acetyltransferase</fullName>
    </submittedName>
</protein>
<sequence length="324" mass="38319">MAKEQTPKMNKYTVKKYDQNDYKLWNDFIVQAKNATFLFHRDFMEYHKDRFEDFSLLIFEEEKLKAILPANKKENSIYSHQGLTYGGLVFSSKLNAEKTESILDSVLLFLKENAIVTFYYKPIPVFYFPEGNQELDFFLFKRGAVLERKEMNLAANLNSPLKISKSKLKHFRRIENLDLDIIEEEDFKSFWNQVLEPRLLEKFNEKPVHSKEEIALLKERFPKNIKQFSVYQNDEIIAGITIFETQNVVKSQYGATSKKGEETRALDFLFINLIHRYKRKGKHFFDMGIVNEQNESGYHSGLLKQKEELGCAVYNQDFYKLDIK</sequence>
<name>A0A9N8P452_9FLAO</name>
<evidence type="ECO:0000313" key="2">
    <source>
        <dbReference type="Proteomes" id="UP000533639"/>
    </source>
</evidence>
<reference evidence="1 2" key="1">
    <citation type="submission" date="2020-06" db="EMBL/GenBank/DDBJ databases">
        <authorList>
            <person name="Criscuolo A."/>
        </authorList>
    </citation>
    <scope>NUCLEOTIDE SEQUENCE [LARGE SCALE GENOMIC DNA]</scope>
    <source>
        <strain evidence="1">PXU-55</strain>
    </source>
</reference>
<keyword evidence="2" id="KW-1185">Reference proteome</keyword>
<dbReference type="EMBL" id="CAIJDE010000064">
    <property type="protein sequence ID" value="CAC9976860.1"/>
    <property type="molecule type" value="Genomic_DNA"/>
</dbReference>
<dbReference type="Proteomes" id="UP000533639">
    <property type="component" value="Unassembled WGS sequence"/>
</dbReference>
<organism evidence="1 2">
    <name type="scientific">Flavobacterium panici</name>
    <dbReference type="NCBI Taxonomy" id="2654843"/>
    <lineage>
        <taxon>Bacteria</taxon>
        <taxon>Pseudomonadati</taxon>
        <taxon>Bacteroidota</taxon>
        <taxon>Flavobacteriia</taxon>
        <taxon>Flavobacteriales</taxon>
        <taxon>Flavobacteriaceae</taxon>
        <taxon>Flavobacterium</taxon>
    </lineage>
</organism>
<dbReference type="InterPro" id="IPR016181">
    <property type="entry name" value="Acyl_CoA_acyltransferase"/>
</dbReference>
<evidence type="ECO:0000313" key="1">
    <source>
        <dbReference type="EMBL" id="CAC9976860.1"/>
    </source>
</evidence>